<dbReference type="GeneTree" id="ENSGT00940000156572"/>
<keyword evidence="3" id="KW-1185">Reference proteome</keyword>
<evidence type="ECO:0000256" key="1">
    <source>
        <dbReference type="SAM" id="MobiDB-lite"/>
    </source>
</evidence>
<organism evidence="2 3">
    <name type="scientific">Hippocampus comes</name>
    <name type="common">Tiger tail seahorse</name>
    <dbReference type="NCBI Taxonomy" id="109280"/>
    <lineage>
        <taxon>Eukaryota</taxon>
        <taxon>Metazoa</taxon>
        <taxon>Chordata</taxon>
        <taxon>Craniata</taxon>
        <taxon>Vertebrata</taxon>
        <taxon>Euteleostomi</taxon>
        <taxon>Actinopterygii</taxon>
        <taxon>Neopterygii</taxon>
        <taxon>Teleostei</taxon>
        <taxon>Neoteleostei</taxon>
        <taxon>Acanthomorphata</taxon>
        <taxon>Syngnathiaria</taxon>
        <taxon>Syngnathiformes</taxon>
        <taxon>Syngnathoidei</taxon>
        <taxon>Syngnathidae</taxon>
        <taxon>Hippocampus</taxon>
    </lineage>
</organism>
<dbReference type="AlphaFoldDB" id="A0A3Q3D1G1"/>
<reference evidence="2" key="1">
    <citation type="submission" date="2025-08" db="UniProtKB">
        <authorList>
            <consortium name="Ensembl"/>
        </authorList>
    </citation>
    <scope>IDENTIFICATION</scope>
</reference>
<sequence length="219" mass="25023">MLRLCDWNQTIMRPLPFCADFLDSCRANTLLAELEDEEDLPEPDDDDDDENEDDNQEDQEYEEVLVWIRKASSQTGSEVANTKCACCAPALQEEEEYETKGGRRRTWDDDFVLKRQFSALVPAFDPRPGRTNVQQTTDLEIPPPGTPRSEVQEEVECAPSPHLALTLKVAGLGTTREVELPLCNYKSTIFFYVQRLLQLSCNGAVKTDKLRRIWEPTYT</sequence>
<feature type="region of interest" description="Disordered" evidence="1">
    <location>
        <begin position="33"/>
        <end position="60"/>
    </location>
</feature>
<reference evidence="2" key="2">
    <citation type="submission" date="2025-09" db="UniProtKB">
        <authorList>
            <consortium name="Ensembl"/>
        </authorList>
    </citation>
    <scope>IDENTIFICATION</scope>
</reference>
<name>A0A3Q3D1G1_HIPCM</name>
<dbReference type="STRING" id="109280.ENSHCOP00000000034"/>
<evidence type="ECO:0000313" key="2">
    <source>
        <dbReference type="Ensembl" id="ENSHCOP00000000034.1"/>
    </source>
</evidence>
<dbReference type="GO" id="GO:0016567">
    <property type="term" value="P:protein ubiquitination"/>
    <property type="evidence" value="ECO:0007669"/>
    <property type="project" value="UniProtKB-UniPathway"/>
</dbReference>
<feature type="region of interest" description="Disordered" evidence="1">
    <location>
        <begin position="124"/>
        <end position="149"/>
    </location>
</feature>
<proteinExistence type="predicted"/>
<evidence type="ECO:0000313" key="3">
    <source>
        <dbReference type="Proteomes" id="UP000264820"/>
    </source>
</evidence>
<dbReference type="OMA" id="ANTKCAC"/>
<protein>
    <submittedName>
        <fullName evidence="2">Uncharacterized protein</fullName>
    </submittedName>
</protein>
<dbReference type="UniPathway" id="UPA00143"/>
<dbReference type="Ensembl" id="ENSHCOT00000014452.1">
    <property type="protein sequence ID" value="ENSHCOP00000000034.1"/>
    <property type="gene ID" value="ENSHCOG00000021196.1"/>
</dbReference>
<dbReference type="Proteomes" id="UP000264820">
    <property type="component" value="Unplaced"/>
</dbReference>
<accession>A0A3Q3D1G1</accession>